<keyword evidence="4" id="KW-0472">Membrane</keyword>
<dbReference type="CDD" id="cd06530">
    <property type="entry name" value="S26_SPase_I"/>
    <property type="match status" value="1"/>
</dbReference>
<dbReference type="GO" id="GO:0009003">
    <property type="term" value="F:signal peptidase activity"/>
    <property type="evidence" value="ECO:0007669"/>
    <property type="project" value="UniProtKB-EC"/>
</dbReference>
<organism evidence="6 7">
    <name type="scientific">Aeromicrobium flavum</name>
    <dbReference type="NCBI Taxonomy" id="416568"/>
    <lineage>
        <taxon>Bacteria</taxon>
        <taxon>Bacillati</taxon>
        <taxon>Actinomycetota</taxon>
        <taxon>Actinomycetes</taxon>
        <taxon>Propionibacteriales</taxon>
        <taxon>Nocardioidaceae</taxon>
        <taxon>Aeromicrobium</taxon>
    </lineage>
</organism>
<reference evidence="6 7" key="1">
    <citation type="submission" date="2019-07" db="EMBL/GenBank/DDBJ databases">
        <title>Whole genome shotgun sequence of Aeromicrobium flavum NBRC 107625.</title>
        <authorList>
            <person name="Hosoyama A."/>
            <person name="Uohara A."/>
            <person name="Ohji S."/>
            <person name="Ichikawa N."/>
        </authorList>
    </citation>
    <scope>NUCLEOTIDE SEQUENCE [LARGE SCALE GENOMIC DNA]</scope>
    <source>
        <strain evidence="6 7">NBRC 107625</strain>
    </source>
</reference>
<dbReference type="RefSeq" id="WP_146825937.1">
    <property type="nucleotide sequence ID" value="NZ_BAAAYQ010000001.1"/>
</dbReference>
<evidence type="ECO:0000313" key="6">
    <source>
        <dbReference type="EMBL" id="GEO88554.1"/>
    </source>
</evidence>
<dbReference type="NCBIfam" id="TIGR02228">
    <property type="entry name" value="sigpep_I_arch"/>
    <property type="match status" value="1"/>
</dbReference>
<name>A0A512HSY1_9ACTN</name>
<evidence type="ECO:0000256" key="2">
    <source>
        <dbReference type="ARBA" id="ARBA00022692"/>
    </source>
</evidence>
<gene>
    <name evidence="6" type="ORF">AFL01nite_08810</name>
</gene>
<dbReference type="EMBL" id="BJZQ01000002">
    <property type="protein sequence ID" value="GEO88554.1"/>
    <property type="molecule type" value="Genomic_DNA"/>
</dbReference>
<dbReference type="GO" id="GO:0016020">
    <property type="term" value="C:membrane"/>
    <property type="evidence" value="ECO:0007669"/>
    <property type="project" value="UniProtKB-SubCell"/>
</dbReference>
<keyword evidence="3" id="KW-1133">Transmembrane helix</keyword>
<evidence type="ECO:0000256" key="1">
    <source>
        <dbReference type="ARBA" id="ARBA00004370"/>
    </source>
</evidence>
<protein>
    <recommendedName>
        <fullName evidence="5">Signal peptidase I</fullName>
        <ecNumber evidence="5">3.4.21.89</ecNumber>
    </recommendedName>
</protein>
<keyword evidence="2" id="KW-0812">Transmembrane</keyword>
<comment type="subcellular location">
    <subcellularLocation>
        <location evidence="1">Membrane</location>
    </subcellularLocation>
</comment>
<evidence type="ECO:0000256" key="3">
    <source>
        <dbReference type="ARBA" id="ARBA00022989"/>
    </source>
</evidence>
<dbReference type="AlphaFoldDB" id="A0A512HSY1"/>
<evidence type="ECO:0000256" key="4">
    <source>
        <dbReference type="ARBA" id="ARBA00023136"/>
    </source>
</evidence>
<dbReference type="Proteomes" id="UP000321769">
    <property type="component" value="Unassembled WGS sequence"/>
</dbReference>
<sequence>MKHVTRTAGRLGSLLTTLLLVAITAASVAYIAPGLLGYERYVITGGSMSGTFEKGSIAFEKPVPVDDLAVGDVITYLPPADSGVTNLVTHRILTIEPGENGARVYTTQGDANADPDPWEFSLVSGTQPVVEQTVPYAGYVFMALADRETRIGVIGVPAALIALFAMVELTRALFAKPEDDQPTAAVPGPVATAV</sequence>
<dbReference type="OrthoDB" id="4315104at2"/>
<dbReference type="GO" id="GO:0006465">
    <property type="term" value="P:signal peptide processing"/>
    <property type="evidence" value="ECO:0007669"/>
    <property type="project" value="UniProtKB-UniRule"/>
</dbReference>
<dbReference type="InterPro" id="IPR019533">
    <property type="entry name" value="Peptidase_S26"/>
</dbReference>
<keyword evidence="7" id="KW-1185">Reference proteome</keyword>
<evidence type="ECO:0000256" key="5">
    <source>
        <dbReference type="NCBIfam" id="TIGR02228"/>
    </source>
</evidence>
<comment type="caution">
    <text evidence="6">The sequence shown here is derived from an EMBL/GenBank/DDBJ whole genome shotgun (WGS) entry which is preliminary data.</text>
</comment>
<dbReference type="SUPFAM" id="SSF51306">
    <property type="entry name" value="LexA/Signal peptidase"/>
    <property type="match status" value="1"/>
</dbReference>
<evidence type="ECO:0000313" key="7">
    <source>
        <dbReference type="Proteomes" id="UP000321769"/>
    </source>
</evidence>
<dbReference type="InterPro" id="IPR036286">
    <property type="entry name" value="LexA/Signal_pep-like_sf"/>
</dbReference>
<accession>A0A512HSY1</accession>
<dbReference type="EC" id="3.4.21.89" evidence="5"/>
<dbReference type="InterPro" id="IPR001733">
    <property type="entry name" value="Peptidase_S26B"/>
</dbReference>
<proteinExistence type="predicted"/>
<dbReference type="GO" id="GO:0004252">
    <property type="term" value="F:serine-type endopeptidase activity"/>
    <property type="evidence" value="ECO:0007669"/>
    <property type="project" value="UniProtKB-UniRule"/>
</dbReference>